<gene>
    <name evidence="1" type="ORF">EET67_21395</name>
</gene>
<proteinExistence type="predicted"/>
<dbReference type="Proteomes" id="UP000281647">
    <property type="component" value="Unassembled WGS sequence"/>
</dbReference>
<evidence type="ECO:0000313" key="1">
    <source>
        <dbReference type="EMBL" id="RUM95761.1"/>
    </source>
</evidence>
<reference evidence="1 2" key="1">
    <citation type="submission" date="2018-11" db="EMBL/GenBank/DDBJ databases">
        <title>Pseudaminobacter arsenicus sp. nov., an arsenic-resistant bacterium isolated from arsenic-rich aquifers.</title>
        <authorList>
            <person name="Mu Y."/>
        </authorList>
    </citation>
    <scope>NUCLEOTIDE SEQUENCE [LARGE SCALE GENOMIC DNA]</scope>
    <source>
        <strain evidence="1 2">CB3</strain>
    </source>
</reference>
<protein>
    <submittedName>
        <fullName evidence="1">Uncharacterized protein</fullName>
    </submittedName>
</protein>
<dbReference type="EMBL" id="RKST01000031">
    <property type="protein sequence ID" value="RUM95761.1"/>
    <property type="molecule type" value="Genomic_DNA"/>
</dbReference>
<dbReference type="AlphaFoldDB" id="A0A432V0S0"/>
<evidence type="ECO:0000313" key="2">
    <source>
        <dbReference type="Proteomes" id="UP000281647"/>
    </source>
</evidence>
<comment type="caution">
    <text evidence="1">The sequence shown here is derived from an EMBL/GenBank/DDBJ whole genome shotgun (WGS) entry which is preliminary data.</text>
</comment>
<dbReference type="RefSeq" id="WP_128628378.1">
    <property type="nucleotide sequence ID" value="NZ_RKST01000031.1"/>
</dbReference>
<accession>A0A432V0S0</accession>
<name>A0A432V0S0_9HYPH</name>
<dbReference type="OrthoDB" id="8390160at2"/>
<organism evidence="1 2">
    <name type="scientific">Borborobacter arsenicus</name>
    <dbReference type="NCBI Taxonomy" id="1851146"/>
    <lineage>
        <taxon>Bacteria</taxon>
        <taxon>Pseudomonadati</taxon>
        <taxon>Pseudomonadota</taxon>
        <taxon>Alphaproteobacteria</taxon>
        <taxon>Hyphomicrobiales</taxon>
        <taxon>Phyllobacteriaceae</taxon>
        <taxon>Borborobacter</taxon>
    </lineage>
</organism>
<keyword evidence="2" id="KW-1185">Reference proteome</keyword>
<sequence length="120" mass="12886">MITLSSPETGLDWLRQRLTSIGAASCSLAVLSATPVFTEDLSFKDFPYLIYCEVQGVDHAFYFSRLDANGVAVYLSPGRQAGIITIDGAARRVGDGQSGTCANKTLDDLRTSGQAYDLSK</sequence>